<gene>
    <name evidence="1" type="ORF">POM88_020149</name>
</gene>
<dbReference type="AlphaFoldDB" id="A0AAD8MRP7"/>
<reference evidence="1" key="1">
    <citation type="submission" date="2023-02" db="EMBL/GenBank/DDBJ databases">
        <title>Genome of toxic invasive species Heracleum sosnowskyi carries increased number of genes despite the absence of recent whole-genome duplications.</title>
        <authorList>
            <person name="Schelkunov M."/>
            <person name="Shtratnikova V."/>
            <person name="Makarenko M."/>
            <person name="Klepikova A."/>
            <person name="Omelchenko D."/>
            <person name="Novikova G."/>
            <person name="Obukhova E."/>
            <person name="Bogdanov V."/>
            <person name="Penin A."/>
            <person name="Logacheva M."/>
        </authorList>
    </citation>
    <scope>NUCLEOTIDE SEQUENCE</scope>
    <source>
        <strain evidence="1">Hsosn_3</strain>
        <tissue evidence="1">Leaf</tissue>
    </source>
</reference>
<accession>A0AAD8MRP7</accession>
<comment type="caution">
    <text evidence="1">The sequence shown here is derived from an EMBL/GenBank/DDBJ whole genome shotgun (WGS) entry which is preliminary data.</text>
</comment>
<name>A0AAD8MRP7_9APIA</name>
<dbReference type="EMBL" id="JAUIZM010000005">
    <property type="protein sequence ID" value="KAK1382414.1"/>
    <property type="molecule type" value="Genomic_DNA"/>
</dbReference>
<evidence type="ECO:0000313" key="2">
    <source>
        <dbReference type="Proteomes" id="UP001237642"/>
    </source>
</evidence>
<reference evidence="1" key="2">
    <citation type="submission" date="2023-05" db="EMBL/GenBank/DDBJ databases">
        <authorList>
            <person name="Schelkunov M.I."/>
        </authorList>
    </citation>
    <scope>NUCLEOTIDE SEQUENCE</scope>
    <source>
        <strain evidence="1">Hsosn_3</strain>
        <tissue evidence="1">Leaf</tissue>
    </source>
</reference>
<sequence length="101" mass="11590">MGSRTIVVVRLTNPKGAEFEVELPQIFLELGLCIYKDKDKNHRILTRSYIFYSEKKKARGHATAGVIEEIGNEMAEIEALLEEVAELIDAKQHPKNPNYYR</sequence>
<dbReference type="Proteomes" id="UP001237642">
    <property type="component" value="Unassembled WGS sequence"/>
</dbReference>
<proteinExistence type="predicted"/>
<evidence type="ECO:0000313" key="1">
    <source>
        <dbReference type="EMBL" id="KAK1382414.1"/>
    </source>
</evidence>
<protein>
    <submittedName>
        <fullName evidence="1">Uncharacterized protein</fullName>
    </submittedName>
</protein>
<keyword evidence="2" id="KW-1185">Reference proteome</keyword>
<organism evidence="1 2">
    <name type="scientific">Heracleum sosnowskyi</name>
    <dbReference type="NCBI Taxonomy" id="360622"/>
    <lineage>
        <taxon>Eukaryota</taxon>
        <taxon>Viridiplantae</taxon>
        <taxon>Streptophyta</taxon>
        <taxon>Embryophyta</taxon>
        <taxon>Tracheophyta</taxon>
        <taxon>Spermatophyta</taxon>
        <taxon>Magnoliopsida</taxon>
        <taxon>eudicotyledons</taxon>
        <taxon>Gunneridae</taxon>
        <taxon>Pentapetalae</taxon>
        <taxon>asterids</taxon>
        <taxon>campanulids</taxon>
        <taxon>Apiales</taxon>
        <taxon>Apiaceae</taxon>
        <taxon>Apioideae</taxon>
        <taxon>apioid superclade</taxon>
        <taxon>Tordylieae</taxon>
        <taxon>Tordyliinae</taxon>
        <taxon>Heracleum</taxon>
    </lineage>
</organism>